<protein>
    <recommendedName>
        <fullName evidence="3">Heterokaryon incompatibility domain-containing protein</fullName>
    </recommendedName>
</protein>
<gene>
    <name evidence="1" type="ORF">JMJ35_004278</name>
</gene>
<dbReference type="AlphaFoldDB" id="A0AA39R1Q1"/>
<dbReference type="PANTHER" id="PTHR39596">
    <property type="match status" value="1"/>
</dbReference>
<name>A0AA39R1Q1_9LECA</name>
<accession>A0AA39R1Q1</accession>
<keyword evidence="2" id="KW-1185">Reference proteome</keyword>
<evidence type="ECO:0000313" key="2">
    <source>
        <dbReference type="Proteomes" id="UP001166286"/>
    </source>
</evidence>
<comment type="caution">
    <text evidence="1">The sequence shown here is derived from an EMBL/GenBank/DDBJ whole genome shotgun (WGS) entry which is preliminary data.</text>
</comment>
<dbReference type="Proteomes" id="UP001166286">
    <property type="component" value="Unassembled WGS sequence"/>
</dbReference>
<proteinExistence type="predicted"/>
<sequence>MDHLPEIQAPAHATPSIPCLCNPHSYDGLGITDFPSRAGWEINRTQGPIRVDRTKGEIESSGALVQVWLYFGMLSDVSQIGEIEFDLQDFIRSDDEGGLFVTTACLRGYLDRLAIHAERLSERECMQKQQLVKNCLRTVFGFFDLYWDAPVQFDRWRVSSVLSLDTLMSIAILGETFKNAAAQIWPLPAGVPSPMQQVYNFRPQNLLQERLRERGWCPNEGVMLFKELDSTGLHLASLVERPFSRGLRHERCTDDLCLALQTSDDDYQTKHADSCPRDSSCVDVDVGQEDVSSILYSGGIPIIYVPFFPEDDVPLKVEIRPYKADGIEFIAFSHVWAHGIGNPKANALPSCQILRLKELSAKSGSSPFRQPAFWIDTLCIPVGSKRKPARKLAITRIAETYRQARRVLVLDADLQRCSRFRSRTELATRVLCCGWMRRLWTLQEAVMSEKAANAGKLDVQFLEGALEFNAIAGKSISNLHHTEKAMQSIFSAFPQFRTRDRTYAFLSRALKHRTTSKKEDEALCLAPILGFDQGQIAAIVNENTTETRMQMMYTLMGDIPASVLFNKLSKLGHQGFRWAPASLLGLQDSPDFSNHVVAKCDASGLHVQFSGFVITKPLKERQIIPKGHAETIFIGSAQDARPTFIVRHNTSESNPRLAYLNSRAFEDSFKETPTPAFILNPEDLNESAFVSVSLETDGIIHAVYLDSCMMKSYSSPSNYNAAVYGDWRDRLMDVREVASDQKWCIR</sequence>
<dbReference type="PANTHER" id="PTHR39596:SF2">
    <property type="entry name" value="HET DOMAIN PROTEIN (AFU_ORTHOLOGUE AFUA_1G17550)-RELATED"/>
    <property type="match status" value="1"/>
</dbReference>
<organism evidence="1 2">
    <name type="scientific">Cladonia borealis</name>
    <dbReference type="NCBI Taxonomy" id="184061"/>
    <lineage>
        <taxon>Eukaryota</taxon>
        <taxon>Fungi</taxon>
        <taxon>Dikarya</taxon>
        <taxon>Ascomycota</taxon>
        <taxon>Pezizomycotina</taxon>
        <taxon>Lecanoromycetes</taxon>
        <taxon>OSLEUM clade</taxon>
        <taxon>Lecanoromycetidae</taxon>
        <taxon>Lecanorales</taxon>
        <taxon>Lecanorineae</taxon>
        <taxon>Cladoniaceae</taxon>
        <taxon>Cladonia</taxon>
    </lineage>
</organism>
<evidence type="ECO:0000313" key="1">
    <source>
        <dbReference type="EMBL" id="KAK0513292.1"/>
    </source>
</evidence>
<evidence type="ECO:0008006" key="3">
    <source>
        <dbReference type="Google" id="ProtNLM"/>
    </source>
</evidence>
<reference evidence="1" key="1">
    <citation type="submission" date="2023-03" db="EMBL/GenBank/DDBJ databases">
        <title>Complete genome of Cladonia borealis.</title>
        <authorList>
            <person name="Park H."/>
        </authorList>
    </citation>
    <scope>NUCLEOTIDE SEQUENCE</scope>
    <source>
        <strain evidence="1">ANT050790</strain>
    </source>
</reference>
<dbReference type="EMBL" id="JAFEKC020000008">
    <property type="protein sequence ID" value="KAK0513292.1"/>
    <property type="molecule type" value="Genomic_DNA"/>
</dbReference>